<protein>
    <submittedName>
        <fullName evidence="2">Uncharacterized protein</fullName>
    </submittedName>
</protein>
<dbReference type="AlphaFoldDB" id="A0A7G9W6L7"/>
<keyword evidence="3" id="KW-1185">Reference proteome</keyword>
<dbReference type="Proteomes" id="UP000516160">
    <property type="component" value="Chromosome"/>
</dbReference>
<dbReference type="RefSeq" id="WP_213167985.1">
    <property type="nucleotide sequence ID" value="NZ_CP058559.1"/>
</dbReference>
<dbReference type="KEGG" id="acae:HYG86_05850"/>
<sequence length="70" mass="7537">MIELGRLGAESIKGQLTGTIPATSRGRQPGGGQRTMPGGKADNPQGMNRHTGTMQVVCWRQLVLIQTMPY</sequence>
<accession>A0A7G9W6L7</accession>
<reference evidence="2 3" key="1">
    <citation type="submission" date="2020-07" db="EMBL/GenBank/DDBJ databases">
        <title>Alkalicella. sp. LB2 genome.</title>
        <authorList>
            <person name="Postec A."/>
            <person name="Quemeneur M."/>
        </authorList>
    </citation>
    <scope>NUCLEOTIDE SEQUENCE [LARGE SCALE GENOMIC DNA]</scope>
    <source>
        <strain evidence="2 3">LB2</strain>
    </source>
</reference>
<organism evidence="2 3">
    <name type="scientific">Alkalicella caledoniensis</name>
    <dbReference type="NCBI Taxonomy" id="2731377"/>
    <lineage>
        <taxon>Bacteria</taxon>
        <taxon>Bacillati</taxon>
        <taxon>Bacillota</taxon>
        <taxon>Clostridia</taxon>
        <taxon>Eubacteriales</taxon>
        <taxon>Proteinivoracaceae</taxon>
        <taxon>Alkalicella</taxon>
    </lineage>
</organism>
<feature type="region of interest" description="Disordered" evidence="1">
    <location>
        <begin position="1"/>
        <end position="49"/>
    </location>
</feature>
<dbReference type="EMBL" id="CP058559">
    <property type="protein sequence ID" value="QNO14329.1"/>
    <property type="molecule type" value="Genomic_DNA"/>
</dbReference>
<proteinExistence type="predicted"/>
<name>A0A7G9W6L7_ALKCA</name>
<evidence type="ECO:0000256" key="1">
    <source>
        <dbReference type="SAM" id="MobiDB-lite"/>
    </source>
</evidence>
<evidence type="ECO:0000313" key="3">
    <source>
        <dbReference type="Proteomes" id="UP000516160"/>
    </source>
</evidence>
<gene>
    <name evidence="2" type="ORF">HYG86_05850</name>
</gene>
<feature type="compositionally biased region" description="Polar residues" evidence="1">
    <location>
        <begin position="14"/>
        <end position="26"/>
    </location>
</feature>
<evidence type="ECO:0000313" key="2">
    <source>
        <dbReference type="EMBL" id="QNO14329.1"/>
    </source>
</evidence>